<name>A0A9Q1EDY2_SYNKA</name>
<dbReference type="Proteomes" id="UP001152622">
    <property type="component" value="Chromosome 19"/>
</dbReference>
<reference evidence="2" key="1">
    <citation type="journal article" date="2023" name="Science">
        <title>Genome structures resolve the early diversification of teleost fishes.</title>
        <authorList>
            <person name="Parey E."/>
            <person name="Louis A."/>
            <person name="Montfort J."/>
            <person name="Bouchez O."/>
            <person name="Roques C."/>
            <person name="Iampietro C."/>
            <person name="Lluch J."/>
            <person name="Castinel A."/>
            <person name="Donnadieu C."/>
            <person name="Desvignes T."/>
            <person name="Floi Bucao C."/>
            <person name="Jouanno E."/>
            <person name="Wen M."/>
            <person name="Mejri S."/>
            <person name="Dirks R."/>
            <person name="Jansen H."/>
            <person name="Henkel C."/>
            <person name="Chen W.J."/>
            <person name="Zahm M."/>
            <person name="Cabau C."/>
            <person name="Klopp C."/>
            <person name="Thompson A.W."/>
            <person name="Robinson-Rechavi M."/>
            <person name="Braasch I."/>
            <person name="Lecointre G."/>
            <person name="Bobe J."/>
            <person name="Postlethwait J.H."/>
            <person name="Berthelot C."/>
            <person name="Roest Crollius H."/>
            <person name="Guiguen Y."/>
        </authorList>
    </citation>
    <scope>NUCLEOTIDE SEQUENCE</scope>
    <source>
        <strain evidence="2">WJC10195</strain>
    </source>
</reference>
<dbReference type="Gene3D" id="3.60.10.10">
    <property type="entry name" value="Endonuclease/exonuclease/phosphatase"/>
    <property type="match status" value="1"/>
</dbReference>
<evidence type="ECO:0000313" key="2">
    <source>
        <dbReference type="EMBL" id="KAJ8337023.1"/>
    </source>
</evidence>
<evidence type="ECO:0000313" key="3">
    <source>
        <dbReference type="Proteomes" id="UP001152622"/>
    </source>
</evidence>
<dbReference type="EMBL" id="JAINUF010000019">
    <property type="protein sequence ID" value="KAJ8337023.1"/>
    <property type="molecule type" value="Genomic_DNA"/>
</dbReference>
<sequence>MSEHGEKFIDICALNKLVIGGSIFPHKEIHKATWVSPDHITENQIDHICISKKFRRSLQDVRAKRGADEASDHHLLTARLKLKLKKNRTEATGNRQKYKIKVRKGKKAAVANSHTRAKAQEEYTDAKGVVRKSIKAEKLKYISSLAEEAEEAAGNGNMMQLYDTTRKMSGKYSKPPRPLKDKEGNTIVTKEGQLNRWAEHFEELLNRFPPPNPPDIRPEETDLPISCDIPSREIRKVVQKQKSEAEEWEGLSPADDEAVHLEDQEQTGGHSPMSVTPSHLPPLAGSSSVSCRGSVMVC</sequence>
<feature type="compositionally biased region" description="Polar residues" evidence="1">
    <location>
        <begin position="266"/>
        <end position="277"/>
    </location>
</feature>
<evidence type="ECO:0000256" key="1">
    <source>
        <dbReference type="SAM" id="MobiDB-lite"/>
    </source>
</evidence>
<accession>A0A9Q1EDY2</accession>
<feature type="region of interest" description="Disordered" evidence="1">
    <location>
        <begin position="238"/>
        <end position="289"/>
    </location>
</feature>
<gene>
    <name evidence="2" type="ORF">SKAU_G00382430</name>
</gene>
<organism evidence="2 3">
    <name type="scientific">Synaphobranchus kaupii</name>
    <name type="common">Kaup's arrowtooth eel</name>
    <dbReference type="NCBI Taxonomy" id="118154"/>
    <lineage>
        <taxon>Eukaryota</taxon>
        <taxon>Metazoa</taxon>
        <taxon>Chordata</taxon>
        <taxon>Craniata</taxon>
        <taxon>Vertebrata</taxon>
        <taxon>Euteleostomi</taxon>
        <taxon>Actinopterygii</taxon>
        <taxon>Neopterygii</taxon>
        <taxon>Teleostei</taxon>
        <taxon>Anguilliformes</taxon>
        <taxon>Synaphobranchidae</taxon>
        <taxon>Synaphobranchus</taxon>
    </lineage>
</organism>
<keyword evidence="3" id="KW-1185">Reference proteome</keyword>
<dbReference type="AlphaFoldDB" id="A0A9Q1EDY2"/>
<dbReference type="InterPro" id="IPR036691">
    <property type="entry name" value="Endo/exonu/phosph_ase_sf"/>
</dbReference>
<comment type="caution">
    <text evidence="2">The sequence shown here is derived from an EMBL/GenBank/DDBJ whole genome shotgun (WGS) entry which is preliminary data.</text>
</comment>
<protein>
    <submittedName>
        <fullName evidence="2">Uncharacterized protein</fullName>
    </submittedName>
</protein>
<dbReference type="OrthoDB" id="410381at2759"/>
<proteinExistence type="predicted"/>